<keyword evidence="1" id="KW-0472">Membrane</keyword>
<comment type="caution">
    <text evidence="2">The sequence shown here is derived from an EMBL/GenBank/DDBJ whole genome shotgun (WGS) entry which is preliminary data.</text>
</comment>
<dbReference type="AlphaFoldDB" id="A0A2U1K4N9"/>
<keyword evidence="3" id="KW-1185">Reference proteome</keyword>
<dbReference type="SUPFAM" id="SSF53187">
    <property type="entry name" value="Zn-dependent exopeptidases"/>
    <property type="match status" value="1"/>
</dbReference>
<dbReference type="NCBIfam" id="TIGR02867">
    <property type="entry name" value="spore_II_P"/>
    <property type="match status" value="1"/>
</dbReference>
<reference evidence="2 3" key="1">
    <citation type="submission" date="2018-04" db="EMBL/GenBank/DDBJ databases">
        <title>Camelliibacillus theae gen. nov., sp. nov., isolated from Pu'er tea.</title>
        <authorList>
            <person name="Niu L."/>
        </authorList>
    </citation>
    <scope>NUCLEOTIDE SEQUENCE [LARGE SCALE GENOMIC DNA]</scope>
    <source>
        <strain evidence="2 3">T8</strain>
    </source>
</reference>
<evidence type="ECO:0000313" key="3">
    <source>
        <dbReference type="Proteomes" id="UP000245998"/>
    </source>
</evidence>
<dbReference type="OrthoDB" id="1633470at2"/>
<dbReference type="Pfam" id="PF07454">
    <property type="entry name" value="SpoIIP"/>
    <property type="match status" value="1"/>
</dbReference>
<keyword evidence="1" id="KW-0812">Transmembrane</keyword>
<evidence type="ECO:0000256" key="1">
    <source>
        <dbReference type="SAM" id="Phobius"/>
    </source>
</evidence>
<organism evidence="2 3">
    <name type="scientific">Pueribacillus theae</name>
    <dbReference type="NCBI Taxonomy" id="2171751"/>
    <lineage>
        <taxon>Bacteria</taxon>
        <taxon>Bacillati</taxon>
        <taxon>Bacillota</taxon>
        <taxon>Bacilli</taxon>
        <taxon>Bacillales</taxon>
        <taxon>Bacillaceae</taxon>
        <taxon>Pueribacillus</taxon>
    </lineage>
</organism>
<dbReference type="RefSeq" id="WP_116553907.1">
    <property type="nucleotide sequence ID" value="NZ_QCZG01000008.1"/>
</dbReference>
<name>A0A2U1K4N9_9BACI</name>
<proteinExistence type="predicted"/>
<dbReference type="EMBL" id="QCZG01000008">
    <property type="protein sequence ID" value="PWA12490.1"/>
    <property type="molecule type" value="Genomic_DNA"/>
</dbReference>
<sequence>MKKMDKPSGIQAYFEGTSLKRLVITGFIGFITISSFILLLTSYEMKYRFASSTIHNWLTNFSSESLIYVMGMENRYFTTILPEESEPPNFSSVAFEFATSIKPGDIRSLLGRELPGFALYDAEIYVAGEGTDYTSLPIESSPPMEVLLAERKASIEELEKYESENEEVKPPAMTTGNKNVVFIYHSHSSESYLPHLEGVKNPNLAHHSKVNITMVGKKFSEELKKRGIGAQADETNIMKKLNERGLKFGSSYRMSREVVQSAMASDKNLAFFFDFHRDSQRRDKTTVTINGKAYSRLFFVIGKANKNYEENLQFAKQLNEKLEKKYPGLSRGIITKDKSQGNGIYNQDLSDRSALLEVGGVDNTMEENYRTAAALADVFSEYYWDGEKVSNK</sequence>
<accession>A0A2U1K4N9</accession>
<dbReference type="Proteomes" id="UP000245998">
    <property type="component" value="Unassembled WGS sequence"/>
</dbReference>
<dbReference type="InterPro" id="IPR010897">
    <property type="entry name" value="Spore_II_P"/>
</dbReference>
<evidence type="ECO:0000313" key="2">
    <source>
        <dbReference type="EMBL" id="PWA12490.1"/>
    </source>
</evidence>
<feature type="transmembrane region" description="Helical" evidence="1">
    <location>
        <begin position="21"/>
        <end position="43"/>
    </location>
</feature>
<protein>
    <submittedName>
        <fullName evidence="2">Stage II sporulation protein P</fullName>
    </submittedName>
</protein>
<gene>
    <name evidence="2" type="ORF">DCC39_05615</name>
</gene>
<keyword evidence="1" id="KW-1133">Transmembrane helix</keyword>